<gene>
    <name evidence="1" type="ORF">BBK14_33915</name>
</gene>
<comment type="caution">
    <text evidence="1">The sequence shown here is derived from an EMBL/GenBank/DDBJ whole genome shotgun (WGS) entry which is preliminary data.</text>
</comment>
<evidence type="ECO:0000313" key="2">
    <source>
        <dbReference type="Proteomes" id="UP000179769"/>
    </source>
</evidence>
<dbReference type="RefSeq" id="WP_071062683.1">
    <property type="nucleotide sequence ID" value="NZ_MAXA01000166.1"/>
</dbReference>
<dbReference type="EMBL" id="MAXA01000166">
    <property type="protein sequence ID" value="OHV31439.1"/>
    <property type="molecule type" value="Genomic_DNA"/>
</dbReference>
<sequence length="112" mass="12137">MSDLEDRIATADATFTHHTEVAGRAGEQLAGLLAERIAATVRQTWPQATEVGVDSDHNLDVVCTTTATLADGWDSQFDDVADLVRDDLIRIGQTGHFTDDNRVVRFRGGVVA</sequence>
<organism evidence="1 2">
    <name type="scientific">Parafrankia soli</name>
    <dbReference type="NCBI Taxonomy" id="2599596"/>
    <lineage>
        <taxon>Bacteria</taxon>
        <taxon>Bacillati</taxon>
        <taxon>Actinomycetota</taxon>
        <taxon>Actinomycetes</taxon>
        <taxon>Frankiales</taxon>
        <taxon>Frankiaceae</taxon>
        <taxon>Parafrankia</taxon>
    </lineage>
</organism>
<evidence type="ECO:0000313" key="1">
    <source>
        <dbReference type="EMBL" id="OHV31439.1"/>
    </source>
</evidence>
<dbReference type="AlphaFoldDB" id="A0A1S1QCX9"/>
<name>A0A1S1QCX9_9ACTN</name>
<reference evidence="2" key="1">
    <citation type="submission" date="2016-07" db="EMBL/GenBank/DDBJ databases">
        <title>Frankia sp. NRRL B-16219 Genome sequencing.</title>
        <authorList>
            <person name="Ghodhbane-Gtari F."/>
            <person name="Swanson E."/>
            <person name="Gueddou A."/>
            <person name="Louati M."/>
            <person name="Nouioui I."/>
            <person name="Hezbri K."/>
            <person name="Abebe-Akele F."/>
            <person name="Simpson S."/>
            <person name="Morris K."/>
            <person name="Thomas K."/>
            <person name="Gtari M."/>
            <person name="Tisa L.S."/>
        </authorList>
    </citation>
    <scope>NUCLEOTIDE SEQUENCE [LARGE SCALE GENOMIC DNA]</scope>
    <source>
        <strain evidence="2">NRRL B-16219</strain>
    </source>
</reference>
<accession>A0A1S1QCX9</accession>
<dbReference type="OrthoDB" id="9942353at2"/>
<keyword evidence="2" id="KW-1185">Reference proteome</keyword>
<protein>
    <submittedName>
        <fullName evidence="1">Uncharacterized protein</fullName>
    </submittedName>
</protein>
<proteinExistence type="predicted"/>
<dbReference type="Proteomes" id="UP000179769">
    <property type="component" value="Unassembled WGS sequence"/>
</dbReference>